<keyword evidence="1" id="KW-0812">Transmembrane</keyword>
<dbReference type="EMBL" id="JADCUA010000032">
    <property type="protein sequence ID" value="KAH9830279.1"/>
    <property type="molecule type" value="Genomic_DNA"/>
</dbReference>
<accession>A0ABQ8K1V3</accession>
<dbReference type="Proteomes" id="UP000814176">
    <property type="component" value="Unassembled WGS sequence"/>
</dbReference>
<feature type="transmembrane region" description="Helical" evidence="1">
    <location>
        <begin position="124"/>
        <end position="144"/>
    </location>
</feature>
<keyword evidence="1" id="KW-1133">Transmembrane helix</keyword>
<dbReference type="RefSeq" id="XP_047773601.1">
    <property type="nucleotide sequence ID" value="XM_047925140.1"/>
</dbReference>
<feature type="transmembrane region" description="Helical" evidence="1">
    <location>
        <begin position="20"/>
        <end position="39"/>
    </location>
</feature>
<gene>
    <name evidence="3" type="ORF">C8Q71DRAFT_786557</name>
</gene>
<feature type="transmembrane region" description="Helical" evidence="1">
    <location>
        <begin position="94"/>
        <end position="118"/>
    </location>
</feature>
<keyword evidence="1" id="KW-0472">Membrane</keyword>
<protein>
    <recommendedName>
        <fullName evidence="2">DUF6533 domain-containing protein</fullName>
    </recommendedName>
</protein>
<name>A0ABQ8K1V3_9APHY</name>
<evidence type="ECO:0000313" key="3">
    <source>
        <dbReference type="EMBL" id="KAH9830279.1"/>
    </source>
</evidence>
<evidence type="ECO:0000313" key="4">
    <source>
        <dbReference type="Proteomes" id="UP000814176"/>
    </source>
</evidence>
<evidence type="ECO:0000256" key="1">
    <source>
        <dbReference type="SAM" id="Phobius"/>
    </source>
</evidence>
<reference evidence="3 4" key="1">
    <citation type="journal article" date="2021" name="Environ. Microbiol.">
        <title>Gene family expansions and transcriptome signatures uncover fungal adaptations to wood decay.</title>
        <authorList>
            <person name="Hage H."/>
            <person name="Miyauchi S."/>
            <person name="Viragh M."/>
            <person name="Drula E."/>
            <person name="Min B."/>
            <person name="Chaduli D."/>
            <person name="Navarro D."/>
            <person name="Favel A."/>
            <person name="Norest M."/>
            <person name="Lesage-Meessen L."/>
            <person name="Balint B."/>
            <person name="Merenyi Z."/>
            <person name="de Eugenio L."/>
            <person name="Morin E."/>
            <person name="Martinez A.T."/>
            <person name="Baldrian P."/>
            <person name="Stursova M."/>
            <person name="Martinez M.J."/>
            <person name="Novotny C."/>
            <person name="Magnuson J.K."/>
            <person name="Spatafora J.W."/>
            <person name="Maurice S."/>
            <person name="Pangilinan J."/>
            <person name="Andreopoulos W."/>
            <person name="LaButti K."/>
            <person name="Hundley H."/>
            <person name="Na H."/>
            <person name="Kuo A."/>
            <person name="Barry K."/>
            <person name="Lipzen A."/>
            <person name="Henrissat B."/>
            <person name="Riley R."/>
            <person name="Ahrendt S."/>
            <person name="Nagy L.G."/>
            <person name="Grigoriev I.V."/>
            <person name="Martin F."/>
            <person name="Rosso M.N."/>
        </authorList>
    </citation>
    <scope>NUCLEOTIDE SEQUENCE [LARGE SCALE GENOMIC DNA]</scope>
    <source>
        <strain evidence="3 4">CIRM-BRFM 1785</strain>
    </source>
</reference>
<feature type="transmembrane region" description="Helical" evidence="1">
    <location>
        <begin position="59"/>
        <end position="82"/>
    </location>
</feature>
<dbReference type="GeneID" id="72005872"/>
<dbReference type="Pfam" id="PF20151">
    <property type="entry name" value="DUF6533"/>
    <property type="match status" value="1"/>
</dbReference>
<keyword evidence="4" id="KW-1185">Reference proteome</keyword>
<comment type="caution">
    <text evidence="3">The sequence shown here is derived from an EMBL/GenBank/DDBJ whole genome shotgun (WGS) entry which is preliminary data.</text>
</comment>
<evidence type="ECO:0000259" key="2">
    <source>
        <dbReference type="Pfam" id="PF20151"/>
    </source>
</evidence>
<feature type="domain" description="DUF6533" evidence="2">
    <location>
        <begin position="23"/>
        <end position="70"/>
    </location>
</feature>
<proteinExistence type="predicted"/>
<organism evidence="3 4">
    <name type="scientific">Rhodofomes roseus</name>
    <dbReference type="NCBI Taxonomy" id="34475"/>
    <lineage>
        <taxon>Eukaryota</taxon>
        <taxon>Fungi</taxon>
        <taxon>Dikarya</taxon>
        <taxon>Basidiomycota</taxon>
        <taxon>Agaricomycotina</taxon>
        <taxon>Agaricomycetes</taxon>
        <taxon>Polyporales</taxon>
        <taxon>Rhodofomes</taxon>
    </lineage>
</organism>
<dbReference type="InterPro" id="IPR045340">
    <property type="entry name" value="DUF6533"/>
</dbReference>
<sequence>MSSMSSSSAQDISDLQSGIVMGYVSIACAVFPIYDYILTTGTEVTVFWSQPQKTFRGSSLLLILIRLTTLGTAITNVISMFFGSANVEICRGLYLSAAIVTDLGNALDAVLSTIRVFALSGLNVWWASVVFVTSMFIVTIKFYLNAKTQYTVQNIDGIVMCNIFTYSGSVAANGRALQSLGHSLMR</sequence>